<evidence type="ECO:0000313" key="4">
    <source>
        <dbReference type="EMBL" id="BAN27989.1"/>
    </source>
</evidence>
<dbReference type="HOGENOM" id="CLU_028871_12_2_4"/>
<keyword evidence="5" id="KW-1185">Reference proteome</keyword>
<keyword evidence="2" id="KW-0732">Signal</keyword>
<reference evidence="4 5" key="1">
    <citation type="journal article" date="2013" name="Genome Announc.">
        <title>Complete Genome Sequence of Burkholderia sp. Strain RPE64, Bacterial Symbiont of the Bean Bug Riptortus pedestris.</title>
        <authorList>
            <person name="Shibata T.F."/>
            <person name="Maeda T."/>
            <person name="Nikoh N."/>
            <person name="Yamaguchi K."/>
            <person name="Oshima K."/>
            <person name="Hattori M."/>
            <person name="Nishiyama T."/>
            <person name="Hasebe M."/>
            <person name="Fukatsu T."/>
            <person name="Kikuchi Y."/>
            <person name="Shigenobu S."/>
        </authorList>
    </citation>
    <scope>NUCLEOTIDE SEQUENCE [LARGE SCALE GENOMIC DNA]</scope>
    <source>
        <plasmid evidence="4 5">p1</plasmid>
    </source>
</reference>
<accession>R4WTS6</accession>
<dbReference type="PANTHER" id="PTHR30024:SF21">
    <property type="entry name" value="ABC TRANSPORTER SUBSTRATE-BINDING PROTEIN"/>
    <property type="match status" value="1"/>
</dbReference>
<dbReference type="InterPro" id="IPR001638">
    <property type="entry name" value="Solute-binding_3/MltF_N"/>
</dbReference>
<dbReference type="KEGG" id="buo:BRPE64_DCDS10530"/>
<evidence type="ECO:0000313" key="5">
    <source>
        <dbReference type="Proteomes" id="UP000013966"/>
    </source>
</evidence>
<comment type="similarity">
    <text evidence="1">Belongs to the bacterial solute-binding protein SsuA/TauA family.</text>
</comment>
<dbReference type="InterPro" id="IPR015168">
    <property type="entry name" value="SsuA/THI5"/>
</dbReference>
<evidence type="ECO:0000256" key="1">
    <source>
        <dbReference type="ARBA" id="ARBA00010742"/>
    </source>
</evidence>
<geneLocation type="plasmid" evidence="4 5">
    <name>p1</name>
</geneLocation>
<dbReference type="CDD" id="cd13555">
    <property type="entry name" value="PBP2_sulfate_ester_like"/>
    <property type="match status" value="1"/>
</dbReference>
<dbReference type="PATRIC" id="fig|758793.3.peg.6195"/>
<feature type="signal peptide" evidence="2">
    <location>
        <begin position="1"/>
        <end position="38"/>
    </location>
</feature>
<keyword evidence="4" id="KW-0614">Plasmid</keyword>
<dbReference type="SUPFAM" id="SSF53850">
    <property type="entry name" value="Periplasmic binding protein-like II"/>
    <property type="match status" value="1"/>
</dbReference>
<dbReference type="Pfam" id="PF09084">
    <property type="entry name" value="NMT1"/>
    <property type="match status" value="1"/>
</dbReference>
<dbReference type="Proteomes" id="UP000013966">
    <property type="component" value="Plasmid p1"/>
</dbReference>
<dbReference type="Gene3D" id="3.40.190.10">
    <property type="entry name" value="Periplasmic binding protein-like II"/>
    <property type="match status" value="2"/>
</dbReference>
<feature type="chain" id="PRO_5004372838" evidence="2">
    <location>
        <begin position="39"/>
        <end position="368"/>
    </location>
</feature>
<evidence type="ECO:0000256" key="2">
    <source>
        <dbReference type="SAM" id="SignalP"/>
    </source>
</evidence>
<dbReference type="SMART" id="SM00062">
    <property type="entry name" value="PBPb"/>
    <property type="match status" value="1"/>
</dbReference>
<dbReference type="EMBL" id="AP013061">
    <property type="protein sequence ID" value="BAN27989.1"/>
    <property type="molecule type" value="Genomic_DNA"/>
</dbReference>
<dbReference type="PANTHER" id="PTHR30024">
    <property type="entry name" value="ALIPHATIC SULFONATES-BINDING PROTEIN-RELATED"/>
    <property type="match status" value="1"/>
</dbReference>
<name>R4WTS6_9BURK</name>
<gene>
    <name evidence="4" type="ORF">BRPE64_DCDS10530</name>
</gene>
<organism evidence="4 5">
    <name type="scientific">Caballeronia insecticola</name>
    <dbReference type="NCBI Taxonomy" id="758793"/>
    <lineage>
        <taxon>Bacteria</taxon>
        <taxon>Pseudomonadati</taxon>
        <taxon>Pseudomonadota</taxon>
        <taxon>Betaproteobacteria</taxon>
        <taxon>Burkholderiales</taxon>
        <taxon>Burkholderiaceae</taxon>
        <taxon>Caballeronia</taxon>
    </lineage>
</organism>
<feature type="domain" description="Solute-binding protein family 3/N-terminal" evidence="3">
    <location>
        <begin position="43"/>
        <end position="271"/>
    </location>
</feature>
<sequence>MTLHRPPSILLHCTMTLRFKLLVGAATLFAALIGPAHAADPALVRIGVAQQGSGDPPTFGGSPAATAQLQHRVEDALQSEHVKVEWIFFKGAGPAVNEALANKQIDFAYQGDLPSVLGRANGLKTHLLLASNVRAGVYLAVPPDSDIKGVKDLKGKRVGIFRGTNLQLVADNVLKENGLTERDLRVINLDTAAAQAALASKGVDAVFLDYSLFKLQRQGLAKIVYASRDGGLQLTRQAHLLVLEDYEREHAETVQKVVTAVVQAAQWSSDEANRNALFALWAKSGVPPESWQSEYAKQPLKDRNSPLIDPFLVARYQSVADDALRLNLIRQPVSVNGWFEPKYLDQALKSLKLEAYWPRFDASGKPIA</sequence>
<proteinExistence type="inferred from homology"/>
<evidence type="ECO:0000259" key="3">
    <source>
        <dbReference type="SMART" id="SM00062"/>
    </source>
</evidence>
<reference evidence="4 5" key="2">
    <citation type="journal article" date="2018" name="Int. J. Syst. Evol. Microbiol.">
        <title>Burkholderia insecticola sp. nov., a gut symbiotic bacterium of the bean bug Riptortus pedestris.</title>
        <authorList>
            <person name="Takeshita K."/>
            <person name="Tamaki H."/>
            <person name="Ohbayashi T."/>
            <person name="Meng X.-Y."/>
            <person name="Sone T."/>
            <person name="Mitani Y."/>
            <person name="Peeters C."/>
            <person name="Kikuchi Y."/>
            <person name="Vandamme P."/>
        </authorList>
    </citation>
    <scope>NUCLEOTIDE SEQUENCE [LARGE SCALE GENOMIC DNA]</scope>
    <source>
        <strain evidence="4">RPE64</strain>
        <plasmid evidence="4 5">p1</plasmid>
    </source>
</reference>
<protein>
    <submittedName>
        <fullName evidence="4">ABC nitrate/sulfonate/bicarbonate family transporter periplasmic ligand binding protein</fullName>
    </submittedName>
</protein>
<dbReference type="AlphaFoldDB" id="R4WTS6"/>